<name>A0A6A1VWU3_9ROSI</name>
<evidence type="ECO:0000313" key="3">
    <source>
        <dbReference type="Proteomes" id="UP000516437"/>
    </source>
</evidence>
<keyword evidence="3" id="KW-1185">Reference proteome</keyword>
<dbReference type="OrthoDB" id="1930691at2759"/>
<gene>
    <name evidence="2" type="ORF">CJ030_MR4G022491</name>
</gene>
<protein>
    <submittedName>
        <fullName evidence="2">Ankyrin-2</fullName>
    </submittedName>
</protein>
<dbReference type="PANTHER" id="PTHR24121:SF15">
    <property type="entry name" value="ANKYRIN REPEAT PROTEIN"/>
    <property type="match status" value="1"/>
</dbReference>
<dbReference type="AlphaFoldDB" id="A0A6A1VWU3"/>
<dbReference type="SMART" id="SM00248">
    <property type="entry name" value="ANK"/>
    <property type="match status" value="4"/>
</dbReference>
<feature type="repeat" description="ANK" evidence="1">
    <location>
        <begin position="45"/>
        <end position="66"/>
    </location>
</feature>
<dbReference type="PANTHER" id="PTHR24121">
    <property type="entry name" value="NO MECHANORECEPTOR POTENTIAL C, ISOFORM D-RELATED"/>
    <property type="match status" value="1"/>
</dbReference>
<proteinExistence type="predicted"/>
<dbReference type="PROSITE" id="PS50088">
    <property type="entry name" value="ANK_REPEAT"/>
    <property type="match status" value="2"/>
</dbReference>
<dbReference type="Gene3D" id="1.25.40.20">
    <property type="entry name" value="Ankyrin repeat-containing domain"/>
    <property type="match status" value="2"/>
</dbReference>
<dbReference type="SUPFAM" id="SSF48403">
    <property type="entry name" value="Ankyrin repeat"/>
    <property type="match status" value="1"/>
</dbReference>
<dbReference type="Proteomes" id="UP000516437">
    <property type="component" value="Chromosome 4"/>
</dbReference>
<sequence length="320" mass="35290">MATAVEEMEAIKKSLIENALKGRWDEIVKIYKSKPAAYETKITKAGDTALHFAVSDGQVKIVEELIAQMKTSPDLPDLRIANEQGNTPLHVAAAMGNVAMCKVIAHLHPPLVGYQNVEGETPFFLAAFYGRKDAFLCLHRFCRSESLNGTAYARRKNGDTILHSAISGEYFDLAFYIIQLYRGLVNSINEEGFSPLHILAGKPTAFKSGSRLRRHEQIIYSSHEYAGNVGLVPKKGTSDDPEETVPYGIEASGSVVKKAFMGDDLSPHQTADSGALHYSLMNYCITHDFALVGHKDYSNYSPVSYPGHSESRQKRYNAIG</sequence>
<evidence type="ECO:0000256" key="1">
    <source>
        <dbReference type="PROSITE-ProRule" id="PRU00023"/>
    </source>
</evidence>
<dbReference type="EMBL" id="RXIC02000022">
    <property type="protein sequence ID" value="KAB1216028.1"/>
    <property type="molecule type" value="Genomic_DNA"/>
</dbReference>
<reference evidence="2 3" key="1">
    <citation type="journal article" date="2019" name="Plant Biotechnol. J.">
        <title>The red bayberry genome and genetic basis of sex determination.</title>
        <authorList>
            <person name="Jia H.M."/>
            <person name="Jia H.J."/>
            <person name="Cai Q.L."/>
            <person name="Wang Y."/>
            <person name="Zhao H.B."/>
            <person name="Yang W.F."/>
            <person name="Wang G.Y."/>
            <person name="Li Y.H."/>
            <person name="Zhan D.L."/>
            <person name="Shen Y.T."/>
            <person name="Niu Q.F."/>
            <person name="Chang L."/>
            <person name="Qiu J."/>
            <person name="Zhao L."/>
            <person name="Xie H.B."/>
            <person name="Fu W.Y."/>
            <person name="Jin J."/>
            <person name="Li X.W."/>
            <person name="Jiao Y."/>
            <person name="Zhou C.C."/>
            <person name="Tu T."/>
            <person name="Chai C.Y."/>
            <person name="Gao J.L."/>
            <person name="Fan L.J."/>
            <person name="van de Weg E."/>
            <person name="Wang J.Y."/>
            <person name="Gao Z.S."/>
        </authorList>
    </citation>
    <scope>NUCLEOTIDE SEQUENCE [LARGE SCALE GENOMIC DNA]</scope>
    <source>
        <tissue evidence="2">Leaves</tissue>
    </source>
</reference>
<keyword evidence="1" id="KW-0040">ANK repeat</keyword>
<evidence type="ECO:0000313" key="2">
    <source>
        <dbReference type="EMBL" id="KAB1216028.1"/>
    </source>
</evidence>
<feature type="repeat" description="ANK" evidence="1">
    <location>
        <begin position="84"/>
        <end position="104"/>
    </location>
</feature>
<dbReference type="PROSITE" id="PS50297">
    <property type="entry name" value="ANK_REP_REGION"/>
    <property type="match status" value="2"/>
</dbReference>
<comment type="caution">
    <text evidence="2">The sequence shown here is derived from an EMBL/GenBank/DDBJ whole genome shotgun (WGS) entry which is preliminary data.</text>
</comment>
<organism evidence="2 3">
    <name type="scientific">Morella rubra</name>
    <name type="common">Chinese bayberry</name>
    <dbReference type="NCBI Taxonomy" id="262757"/>
    <lineage>
        <taxon>Eukaryota</taxon>
        <taxon>Viridiplantae</taxon>
        <taxon>Streptophyta</taxon>
        <taxon>Embryophyta</taxon>
        <taxon>Tracheophyta</taxon>
        <taxon>Spermatophyta</taxon>
        <taxon>Magnoliopsida</taxon>
        <taxon>eudicotyledons</taxon>
        <taxon>Gunneridae</taxon>
        <taxon>Pentapetalae</taxon>
        <taxon>rosids</taxon>
        <taxon>fabids</taxon>
        <taxon>Fagales</taxon>
        <taxon>Myricaceae</taxon>
        <taxon>Morella</taxon>
    </lineage>
</organism>
<dbReference type="InterPro" id="IPR002110">
    <property type="entry name" value="Ankyrin_rpt"/>
</dbReference>
<accession>A0A6A1VWU3</accession>
<dbReference type="InterPro" id="IPR036770">
    <property type="entry name" value="Ankyrin_rpt-contain_sf"/>
</dbReference>
<dbReference type="Pfam" id="PF12796">
    <property type="entry name" value="Ank_2"/>
    <property type="match status" value="1"/>
</dbReference>